<dbReference type="InterPro" id="IPR000700">
    <property type="entry name" value="PAS-assoc_C"/>
</dbReference>
<organism evidence="1 2">
    <name type="scientific">Capsulimonas corticalis</name>
    <dbReference type="NCBI Taxonomy" id="2219043"/>
    <lineage>
        <taxon>Bacteria</taxon>
        <taxon>Bacillati</taxon>
        <taxon>Armatimonadota</taxon>
        <taxon>Armatimonadia</taxon>
        <taxon>Capsulimonadales</taxon>
        <taxon>Capsulimonadaceae</taxon>
        <taxon>Capsulimonas</taxon>
    </lineage>
</organism>
<dbReference type="SUPFAM" id="SSF55073">
    <property type="entry name" value="Nucleotide cyclase"/>
    <property type="match status" value="1"/>
</dbReference>
<dbReference type="PROSITE" id="PS51832">
    <property type="entry name" value="HD_GYP"/>
    <property type="match status" value="1"/>
</dbReference>
<dbReference type="SMART" id="SM00471">
    <property type="entry name" value="HDc"/>
    <property type="match status" value="1"/>
</dbReference>
<dbReference type="PROSITE" id="PS50887">
    <property type="entry name" value="GGDEF"/>
    <property type="match status" value="1"/>
</dbReference>
<dbReference type="Gene3D" id="1.10.3210.10">
    <property type="entry name" value="Hypothetical protein af1432"/>
    <property type="match status" value="1"/>
</dbReference>
<dbReference type="Pfam" id="PF13426">
    <property type="entry name" value="PAS_9"/>
    <property type="match status" value="1"/>
</dbReference>
<dbReference type="InterPro" id="IPR013655">
    <property type="entry name" value="PAS_fold_3"/>
</dbReference>
<dbReference type="CDD" id="cd00130">
    <property type="entry name" value="PAS"/>
    <property type="match status" value="2"/>
</dbReference>
<dbReference type="InterPro" id="IPR037522">
    <property type="entry name" value="HD_GYP_dom"/>
</dbReference>
<evidence type="ECO:0000313" key="2">
    <source>
        <dbReference type="Proteomes" id="UP000287394"/>
    </source>
</evidence>
<dbReference type="Gene3D" id="3.30.450.20">
    <property type="entry name" value="PAS domain"/>
    <property type="match status" value="2"/>
</dbReference>
<name>A0A402D772_9BACT</name>
<proteinExistence type="predicted"/>
<dbReference type="InterPro" id="IPR043128">
    <property type="entry name" value="Rev_trsase/Diguanyl_cyclase"/>
</dbReference>
<protein>
    <submittedName>
        <fullName evidence="1">Uncharacterized protein</fullName>
    </submittedName>
</protein>
<dbReference type="InterPro" id="IPR035965">
    <property type="entry name" value="PAS-like_dom_sf"/>
</dbReference>
<dbReference type="Gene3D" id="3.30.70.270">
    <property type="match status" value="1"/>
</dbReference>
<dbReference type="CDD" id="cd01949">
    <property type="entry name" value="GGDEF"/>
    <property type="match status" value="1"/>
</dbReference>
<dbReference type="Pfam" id="PF13487">
    <property type="entry name" value="HD_5"/>
    <property type="match status" value="1"/>
</dbReference>
<dbReference type="PROSITE" id="PS50112">
    <property type="entry name" value="PAS"/>
    <property type="match status" value="2"/>
</dbReference>
<dbReference type="InterPro" id="IPR003607">
    <property type="entry name" value="HD/PDEase_dom"/>
</dbReference>
<accession>A0A402D772</accession>
<dbReference type="Pfam" id="PF00990">
    <property type="entry name" value="GGDEF"/>
    <property type="match status" value="1"/>
</dbReference>
<dbReference type="InterPro" id="IPR001610">
    <property type="entry name" value="PAC"/>
</dbReference>
<dbReference type="SUPFAM" id="SSF109604">
    <property type="entry name" value="HD-domain/PDEase-like"/>
    <property type="match status" value="1"/>
</dbReference>
<dbReference type="Proteomes" id="UP000287394">
    <property type="component" value="Chromosome"/>
</dbReference>
<dbReference type="AlphaFoldDB" id="A0A402D772"/>
<evidence type="ECO:0000313" key="1">
    <source>
        <dbReference type="EMBL" id="BDI31555.1"/>
    </source>
</evidence>
<sequence>MSQQTSRFSEPKEGSHLGPLKTEDQLFPERLNFLNKDCARLPRDQFEGTRPNDQMRARLRATAVLQNAFVLTDPNLPDHPIVYANAAFLELTGYSSEEVIGFNCRFLQGPKTDLVEVGKLRQAIQEERSIQTTLLNYRKDGSTFWNELTIAPVRDEAGTLTNFVAVQTDVTRHKAVEEALRANERRLGLALMCGQFGTWSYHESVGHTQAPSDQMKALLGLPPDAPLSSEAFFAAVHPDDLERLLSAGNEALATRQTTHVEFRVVCPNGNIRWLENHISVDDLEIDGIRGLFGVAQDITERKNQEAEREAALMRALEQADHDPLTELWNHRAFHRMFQNKIENLPSKGATLTVAILDLDNFKFFNTAYGHAVGDEVLRKIAQRLLEFCGPEHIAARFGGDEFAVLFSSAHEPEAQSLAERLRSHLAGMTYQVCMQEIAIPLTLSIGMALINDINQDRHEALRLADERLRRAKTGGDTDSQADQLRQLILGTVQGFSMVDALVTAVDNKDRYTCKHSEDVMTYSLMIAREFGLAEDELHTIAIAALLHDVGKIGVPDAVLRKPGRLTEEEFAAIKQHPMMGVAIVGAVPELSATMDAVRHHHERWDGAGYPSGLVGVNIPLIARIMAVADAFSAMTTDRPYRKGMAPQKAIAILSEGAGSQWDARCVFAFIRAQRNGDVGSTTQ</sequence>
<dbReference type="OrthoDB" id="9804747at2"/>
<dbReference type="RefSeq" id="WP_119325293.1">
    <property type="nucleotide sequence ID" value="NZ_AP025739.1"/>
</dbReference>
<dbReference type="InterPro" id="IPR000160">
    <property type="entry name" value="GGDEF_dom"/>
</dbReference>
<dbReference type="PANTHER" id="PTHR43155">
    <property type="entry name" value="CYCLIC DI-GMP PHOSPHODIESTERASE PA4108-RELATED"/>
    <property type="match status" value="1"/>
</dbReference>
<dbReference type="KEGG" id="ccot:CCAX7_36060"/>
<keyword evidence="2" id="KW-1185">Reference proteome</keyword>
<dbReference type="InterPro" id="IPR029787">
    <property type="entry name" value="Nucleotide_cyclase"/>
</dbReference>
<dbReference type="PROSITE" id="PS50113">
    <property type="entry name" value="PAC"/>
    <property type="match status" value="2"/>
</dbReference>
<dbReference type="NCBIfam" id="TIGR00229">
    <property type="entry name" value="sensory_box"/>
    <property type="match status" value="2"/>
</dbReference>
<dbReference type="InterPro" id="IPR000014">
    <property type="entry name" value="PAS"/>
</dbReference>
<dbReference type="EMBL" id="AP025739">
    <property type="protein sequence ID" value="BDI31555.1"/>
    <property type="molecule type" value="Genomic_DNA"/>
</dbReference>
<dbReference type="NCBIfam" id="TIGR00254">
    <property type="entry name" value="GGDEF"/>
    <property type="match status" value="1"/>
</dbReference>
<reference evidence="1 2" key="1">
    <citation type="journal article" date="2019" name="Int. J. Syst. Evol. Microbiol.">
        <title>Capsulimonas corticalis gen. nov., sp. nov., an aerobic capsulated bacterium, of a novel bacterial order, Capsulimonadales ord. nov., of the class Armatimonadia of the phylum Armatimonadetes.</title>
        <authorList>
            <person name="Li J."/>
            <person name="Kudo C."/>
            <person name="Tonouchi A."/>
        </authorList>
    </citation>
    <scope>NUCLEOTIDE SEQUENCE [LARGE SCALE GENOMIC DNA]</scope>
    <source>
        <strain evidence="1 2">AX-7</strain>
    </source>
</reference>
<dbReference type="SUPFAM" id="SSF55785">
    <property type="entry name" value="PYP-like sensor domain (PAS domain)"/>
    <property type="match status" value="2"/>
</dbReference>
<dbReference type="SMART" id="SM00086">
    <property type="entry name" value="PAC"/>
    <property type="match status" value="2"/>
</dbReference>
<dbReference type="PANTHER" id="PTHR43155:SF2">
    <property type="entry name" value="CYCLIC DI-GMP PHOSPHODIESTERASE PA4108"/>
    <property type="match status" value="1"/>
</dbReference>
<dbReference type="CDD" id="cd00077">
    <property type="entry name" value="HDc"/>
    <property type="match status" value="1"/>
</dbReference>
<gene>
    <name evidence="1" type="ORF">CCAX7_36060</name>
</gene>
<dbReference type="Pfam" id="PF08447">
    <property type="entry name" value="PAS_3"/>
    <property type="match status" value="1"/>
</dbReference>
<dbReference type="SMART" id="SM00267">
    <property type="entry name" value="GGDEF"/>
    <property type="match status" value="1"/>
</dbReference>